<reference evidence="1 2" key="1">
    <citation type="submission" date="2014-04" db="EMBL/GenBank/DDBJ databases">
        <authorList>
            <consortium name="DOE Joint Genome Institute"/>
            <person name="Kuo A."/>
            <person name="Kohler A."/>
            <person name="Costa M.D."/>
            <person name="Nagy L.G."/>
            <person name="Floudas D."/>
            <person name="Copeland A."/>
            <person name="Barry K.W."/>
            <person name="Cichocki N."/>
            <person name="Veneault-Fourrey C."/>
            <person name="LaButti K."/>
            <person name="Lindquist E.A."/>
            <person name="Lipzen A."/>
            <person name="Lundell T."/>
            <person name="Morin E."/>
            <person name="Murat C."/>
            <person name="Sun H."/>
            <person name="Tunlid A."/>
            <person name="Henrissat B."/>
            <person name="Grigoriev I.V."/>
            <person name="Hibbett D.S."/>
            <person name="Martin F."/>
            <person name="Nordberg H.P."/>
            <person name="Cantor M.N."/>
            <person name="Hua S.X."/>
        </authorList>
    </citation>
    <scope>NUCLEOTIDE SEQUENCE [LARGE SCALE GENOMIC DNA]</scope>
    <source>
        <strain evidence="1 2">441</strain>
    </source>
</reference>
<sequence length="97" mass="11141">MIRYSCKVFRASARHLVPRTSCQCEGNLHTRIRPSQHNKRQGGPCSTYSPLCSPRMTRILKSIIRGNGANWPTLTFFHLRSSQALINFDVRFTLHPD</sequence>
<gene>
    <name evidence="1" type="ORF">PISMIDRAFT_454173</name>
</gene>
<protein>
    <submittedName>
        <fullName evidence="1">Uncharacterized protein</fullName>
    </submittedName>
</protein>
<proteinExistence type="predicted"/>
<keyword evidence="2" id="KW-1185">Reference proteome</keyword>
<accession>A0A0C9ZV46</accession>
<reference evidence="2" key="2">
    <citation type="submission" date="2015-01" db="EMBL/GenBank/DDBJ databases">
        <title>Evolutionary Origins and Diversification of the Mycorrhizal Mutualists.</title>
        <authorList>
            <consortium name="DOE Joint Genome Institute"/>
            <consortium name="Mycorrhizal Genomics Consortium"/>
            <person name="Kohler A."/>
            <person name="Kuo A."/>
            <person name="Nagy L.G."/>
            <person name="Floudas D."/>
            <person name="Copeland A."/>
            <person name="Barry K.W."/>
            <person name="Cichocki N."/>
            <person name="Veneault-Fourrey C."/>
            <person name="LaButti K."/>
            <person name="Lindquist E.A."/>
            <person name="Lipzen A."/>
            <person name="Lundell T."/>
            <person name="Morin E."/>
            <person name="Murat C."/>
            <person name="Riley R."/>
            <person name="Ohm R."/>
            <person name="Sun H."/>
            <person name="Tunlid A."/>
            <person name="Henrissat B."/>
            <person name="Grigoriev I.V."/>
            <person name="Hibbett D.S."/>
            <person name="Martin F."/>
        </authorList>
    </citation>
    <scope>NUCLEOTIDE SEQUENCE [LARGE SCALE GENOMIC DNA]</scope>
    <source>
        <strain evidence="2">441</strain>
    </source>
</reference>
<name>A0A0C9ZV46_9AGAM</name>
<dbReference type="AlphaFoldDB" id="A0A0C9ZV46"/>
<evidence type="ECO:0000313" key="1">
    <source>
        <dbReference type="EMBL" id="KIK23493.1"/>
    </source>
</evidence>
<dbReference type="Proteomes" id="UP000054018">
    <property type="component" value="Unassembled WGS sequence"/>
</dbReference>
<evidence type="ECO:0000313" key="2">
    <source>
        <dbReference type="Proteomes" id="UP000054018"/>
    </source>
</evidence>
<dbReference type="EMBL" id="KN833725">
    <property type="protein sequence ID" value="KIK23493.1"/>
    <property type="molecule type" value="Genomic_DNA"/>
</dbReference>
<organism evidence="1 2">
    <name type="scientific">Pisolithus microcarpus 441</name>
    <dbReference type="NCBI Taxonomy" id="765257"/>
    <lineage>
        <taxon>Eukaryota</taxon>
        <taxon>Fungi</taxon>
        <taxon>Dikarya</taxon>
        <taxon>Basidiomycota</taxon>
        <taxon>Agaricomycotina</taxon>
        <taxon>Agaricomycetes</taxon>
        <taxon>Agaricomycetidae</taxon>
        <taxon>Boletales</taxon>
        <taxon>Sclerodermatineae</taxon>
        <taxon>Pisolithaceae</taxon>
        <taxon>Pisolithus</taxon>
    </lineage>
</organism>
<dbReference type="HOGENOM" id="CLU_2347537_0_0_1"/>